<evidence type="ECO:0000256" key="4">
    <source>
        <dbReference type="ARBA" id="ARBA00022475"/>
    </source>
</evidence>
<dbReference type="PANTHER" id="PTHR42718">
    <property type="entry name" value="MAJOR FACILITATOR SUPERFAMILY MULTIDRUG TRANSPORTER MFSC"/>
    <property type="match status" value="1"/>
</dbReference>
<evidence type="ECO:0000256" key="3">
    <source>
        <dbReference type="ARBA" id="ARBA00022448"/>
    </source>
</evidence>
<organism evidence="10 11">
    <name type="scientific">Gordonia rubripertincta</name>
    <name type="common">Rhodococcus corallinus</name>
    <dbReference type="NCBI Taxonomy" id="36822"/>
    <lineage>
        <taxon>Bacteria</taxon>
        <taxon>Bacillati</taxon>
        <taxon>Actinomycetota</taxon>
        <taxon>Actinomycetes</taxon>
        <taxon>Mycobacteriales</taxon>
        <taxon>Gordoniaceae</taxon>
        <taxon>Gordonia</taxon>
    </lineage>
</organism>
<feature type="transmembrane region" description="Helical" evidence="8">
    <location>
        <begin position="234"/>
        <end position="251"/>
    </location>
</feature>
<reference evidence="10" key="1">
    <citation type="submission" date="2022-12" db="EMBL/GenBank/DDBJ databases">
        <authorList>
            <person name="Krivoruchko A.V."/>
            <person name="Elkin A."/>
        </authorList>
    </citation>
    <scope>NUCLEOTIDE SEQUENCE</scope>
    <source>
        <strain evidence="10">IEGM 1388</strain>
    </source>
</reference>
<dbReference type="PROSITE" id="PS00216">
    <property type="entry name" value="SUGAR_TRANSPORT_1"/>
    <property type="match status" value="1"/>
</dbReference>
<keyword evidence="4" id="KW-1003">Cell membrane</keyword>
<feature type="domain" description="Major facilitator superfamily (MFS) profile" evidence="9">
    <location>
        <begin position="16"/>
        <end position="462"/>
    </location>
</feature>
<feature type="transmembrane region" description="Helical" evidence="8">
    <location>
        <begin position="360"/>
        <end position="386"/>
    </location>
</feature>
<feature type="transmembrane region" description="Helical" evidence="8">
    <location>
        <begin position="141"/>
        <end position="160"/>
    </location>
</feature>
<dbReference type="RefSeq" id="WP_301569625.1">
    <property type="nucleotide sequence ID" value="NZ_JAPWIE010000001.1"/>
</dbReference>
<sequence length="497" mass="52137">MNSTTGTLSPRRKVAILATCCLSLLIVSMDATIVNVAIPSIRSDFDATPSQLQWVIDVYTLVLASLLLLSGTMADRFGRRRIFQIGLGTFALGSLLCSLAPDVKVLIAARFLQAVGGSMLNPVAMSIITQTFPGRVERARAVGVWGAVVGISMALGPIVGGLLIDSFSWESVFWINLPICLVALVATALVVPESKSATVRGLDPIGQGLAIVFMVGMIVGLIEGPGLGWTDPRTIAIFAVAIVAFAAFCRYELRRDEPFIELRFFRSVPFAAATITGVFAFAAYGAFLFMMSIYLQSVRDYSPVQTGLMFLPIAAGTLVFSPLSGRLVGKYGTRPSLVIAGLLLAVASATLTRLDQYTPNWQLLVVFGVFGIGFGMVNAPITTAAVSGMPRDRAGAASAIASTSRQVGISLGVALSGTLAGSVIAADANSAGSVGDMAPLWWVAVGLALGIAALGFYSTTAASARTTRRVATLFAESDEEPIIQPTLTGRARGSTHE</sequence>
<evidence type="ECO:0000256" key="6">
    <source>
        <dbReference type="ARBA" id="ARBA00022989"/>
    </source>
</evidence>
<evidence type="ECO:0000256" key="5">
    <source>
        <dbReference type="ARBA" id="ARBA00022692"/>
    </source>
</evidence>
<dbReference type="Gene3D" id="1.20.1720.10">
    <property type="entry name" value="Multidrug resistance protein D"/>
    <property type="match status" value="1"/>
</dbReference>
<keyword evidence="11" id="KW-1185">Reference proteome</keyword>
<dbReference type="EMBL" id="JAPWIE010000001">
    <property type="protein sequence ID" value="MCZ4549150.1"/>
    <property type="molecule type" value="Genomic_DNA"/>
</dbReference>
<comment type="caution">
    <text evidence="10">The sequence shown here is derived from an EMBL/GenBank/DDBJ whole genome shotgun (WGS) entry which is preliminary data.</text>
</comment>
<proteinExistence type="inferred from homology"/>
<dbReference type="PROSITE" id="PS50850">
    <property type="entry name" value="MFS"/>
    <property type="match status" value="1"/>
</dbReference>
<evidence type="ECO:0000256" key="7">
    <source>
        <dbReference type="ARBA" id="ARBA00023136"/>
    </source>
</evidence>
<gene>
    <name evidence="10" type="ORF">O4213_04100</name>
</gene>
<evidence type="ECO:0000313" key="11">
    <source>
        <dbReference type="Proteomes" id="UP001067235"/>
    </source>
</evidence>
<keyword evidence="3" id="KW-0813">Transport</keyword>
<feature type="transmembrane region" description="Helical" evidence="8">
    <location>
        <begin position="337"/>
        <end position="354"/>
    </location>
</feature>
<name>A0ABT4MQ78_GORRU</name>
<keyword evidence="7 8" id="KW-0472">Membrane</keyword>
<keyword evidence="6 8" id="KW-1133">Transmembrane helix</keyword>
<dbReference type="SUPFAM" id="SSF103473">
    <property type="entry name" value="MFS general substrate transporter"/>
    <property type="match status" value="1"/>
</dbReference>
<feature type="transmembrane region" description="Helical" evidence="8">
    <location>
        <begin position="172"/>
        <end position="192"/>
    </location>
</feature>
<feature type="transmembrane region" description="Helical" evidence="8">
    <location>
        <begin position="407"/>
        <end position="426"/>
    </location>
</feature>
<dbReference type="PRINTS" id="PR01036">
    <property type="entry name" value="TCRTETB"/>
</dbReference>
<protein>
    <submittedName>
        <fullName evidence="10">MFS transporter</fullName>
    </submittedName>
</protein>
<comment type="similarity">
    <text evidence="2">Belongs to the major facilitator superfamily. EmrB family.</text>
</comment>
<dbReference type="NCBIfam" id="TIGR00711">
    <property type="entry name" value="efflux_EmrB"/>
    <property type="match status" value="1"/>
</dbReference>
<dbReference type="InterPro" id="IPR005829">
    <property type="entry name" value="Sugar_transporter_CS"/>
</dbReference>
<feature type="transmembrane region" description="Helical" evidence="8">
    <location>
        <begin position="82"/>
        <end position="101"/>
    </location>
</feature>
<feature type="transmembrane region" description="Helical" evidence="8">
    <location>
        <begin position="204"/>
        <end position="222"/>
    </location>
</feature>
<dbReference type="CDD" id="cd17321">
    <property type="entry name" value="MFS_MMR_MDR_like"/>
    <property type="match status" value="1"/>
</dbReference>
<dbReference type="InterPro" id="IPR011701">
    <property type="entry name" value="MFS"/>
</dbReference>
<feature type="transmembrane region" description="Helical" evidence="8">
    <location>
        <begin position="52"/>
        <end position="70"/>
    </location>
</feature>
<feature type="transmembrane region" description="Helical" evidence="8">
    <location>
        <begin position="307"/>
        <end position="325"/>
    </location>
</feature>
<accession>A0ABT4MQ78</accession>
<dbReference type="Gene3D" id="1.20.1250.20">
    <property type="entry name" value="MFS general substrate transporter like domains"/>
    <property type="match status" value="1"/>
</dbReference>
<keyword evidence="5 8" id="KW-0812">Transmembrane</keyword>
<evidence type="ECO:0000256" key="8">
    <source>
        <dbReference type="SAM" id="Phobius"/>
    </source>
</evidence>
<comment type="subcellular location">
    <subcellularLocation>
        <location evidence="1">Cell membrane</location>
        <topology evidence="1">Multi-pass membrane protein</topology>
    </subcellularLocation>
</comment>
<evidence type="ECO:0000256" key="2">
    <source>
        <dbReference type="ARBA" id="ARBA00008537"/>
    </source>
</evidence>
<feature type="transmembrane region" description="Helical" evidence="8">
    <location>
        <begin position="107"/>
        <end position="129"/>
    </location>
</feature>
<evidence type="ECO:0000313" key="10">
    <source>
        <dbReference type="EMBL" id="MCZ4549150.1"/>
    </source>
</evidence>
<dbReference type="InterPro" id="IPR020846">
    <property type="entry name" value="MFS_dom"/>
</dbReference>
<evidence type="ECO:0000259" key="9">
    <source>
        <dbReference type="PROSITE" id="PS50850"/>
    </source>
</evidence>
<dbReference type="Pfam" id="PF07690">
    <property type="entry name" value="MFS_1"/>
    <property type="match status" value="1"/>
</dbReference>
<dbReference type="InterPro" id="IPR036259">
    <property type="entry name" value="MFS_trans_sf"/>
</dbReference>
<evidence type="ECO:0000256" key="1">
    <source>
        <dbReference type="ARBA" id="ARBA00004651"/>
    </source>
</evidence>
<feature type="transmembrane region" description="Helical" evidence="8">
    <location>
        <begin position="438"/>
        <end position="459"/>
    </location>
</feature>
<dbReference type="Proteomes" id="UP001067235">
    <property type="component" value="Unassembled WGS sequence"/>
</dbReference>
<dbReference type="InterPro" id="IPR004638">
    <property type="entry name" value="EmrB-like"/>
</dbReference>
<dbReference type="PANTHER" id="PTHR42718:SF9">
    <property type="entry name" value="MAJOR FACILITATOR SUPERFAMILY MULTIDRUG TRANSPORTER MFSC"/>
    <property type="match status" value="1"/>
</dbReference>
<feature type="transmembrane region" description="Helical" evidence="8">
    <location>
        <begin position="272"/>
        <end position="295"/>
    </location>
</feature>